<dbReference type="RefSeq" id="WP_049685559.1">
    <property type="nucleotide sequence ID" value="NZ_CP009170.1"/>
</dbReference>
<dbReference type="STRING" id="2325.TKV_c17360"/>
<name>A0A097ASU8_THEKI</name>
<gene>
    <name evidence="7" type="primary">csm2</name>
    <name evidence="7" type="ORF">TKV_c17360</name>
</gene>
<dbReference type="HOGENOM" id="CLU_131491_2_2_9"/>
<evidence type="ECO:0000256" key="1">
    <source>
        <dbReference type="ARBA" id="ARBA00003640"/>
    </source>
</evidence>
<dbReference type="GO" id="GO:0003723">
    <property type="term" value="F:RNA binding"/>
    <property type="evidence" value="ECO:0007669"/>
    <property type="project" value="UniProtKB-KW"/>
</dbReference>
<dbReference type="GO" id="GO:0051607">
    <property type="term" value="P:defense response to virus"/>
    <property type="evidence" value="ECO:0007669"/>
    <property type="project" value="UniProtKB-KW"/>
</dbReference>
<dbReference type="NCBIfam" id="TIGR01870">
    <property type="entry name" value="cas_TM1810_Csm2"/>
    <property type="match status" value="1"/>
</dbReference>
<dbReference type="KEGG" id="tki:TKV_c17360"/>
<evidence type="ECO:0000256" key="3">
    <source>
        <dbReference type="ARBA" id="ARBA00016118"/>
    </source>
</evidence>
<accession>A0A097ASU8</accession>
<keyword evidence="4" id="KW-0694">RNA-binding</keyword>
<sequence>MPNVNIRALKNEILKEVKTAINPDKDKDGKVFSEVAKKTGHLLKESNVTVTQLRKVFTEVKRLSPEDENYKYKLKLLKAKMAYTSGRFPKLKDFQDIVDEALPIAEQNEKTLERFKDFFEAVVAYHKFFGGRE</sequence>
<evidence type="ECO:0000256" key="6">
    <source>
        <dbReference type="ARBA" id="ARBA00031723"/>
    </source>
</evidence>
<dbReference type="EMBL" id="CP009170">
    <property type="protein sequence ID" value="AIS52888.1"/>
    <property type="molecule type" value="Genomic_DNA"/>
</dbReference>
<organism evidence="7 8">
    <name type="scientific">Thermoanaerobacter kivui</name>
    <name type="common">Acetogenium kivui</name>
    <dbReference type="NCBI Taxonomy" id="2325"/>
    <lineage>
        <taxon>Bacteria</taxon>
        <taxon>Bacillati</taxon>
        <taxon>Bacillota</taxon>
        <taxon>Clostridia</taxon>
        <taxon>Thermoanaerobacterales</taxon>
        <taxon>Thermoanaerobacteraceae</taxon>
        <taxon>Thermoanaerobacter</taxon>
    </lineage>
</organism>
<dbReference type="AlphaFoldDB" id="A0A097ASU8"/>
<dbReference type="OrthoDB" id="1862673at2"/>
<proteinExistence type="inferred from homology"/>
<keyword evidence="5" id="KW-0051">Antiviral defense</keyword>
<dbReference type="InterPro" id="IPR010149">
    <property type="entry name" value="CRISPR-assoc_prot_Csm2_III-A"/>
</dbReference>
<reference evidence="8" key="1">
    <citation type="journal article" date="2015" name="Genome Announc.">
        <title>Whole-Genome Sequences of 80 Environmental and Clinical Isolates of Burkholderia pseudomallei.</title>
        <authorList>
            <person name="Johnson S.L."/>
            <person name="Baker A.L."/>
            <person name="Chain P.S."/>
            <person name="Currie B.J."/>
            <person name="Daligault H.E."/>
            <person name="Davenport K.W."/>
            <person name="Davis C.B."/>
            <person name="Inglis T.J."/>
            <person name="Kaestli M."/>
            <person name="Koren S."/>
            <person name="Mayo M."/>
            <person name="Merritt A.J."/>
            <person name="Price E.P."/>
            <person name="Sarovich D.S."/>
            <person name="Warner J."/>
            <person name="Rosovitz M.J."/>
        </authorList>
    </citation>
    <scope>NUCLEOTIDE SEQUENCE [LARGE SCALE GENOMIC DNA]</scope>
    <source>
        <strain evidence="8">DSM 2030</strain>
    </source>
</reference>
<keyword evidence="8" id="KW-1185">Reference proteome</keyword>
<evidence type="ECO:0000256" key="2">
    <source>
        <dbReference type="ARBA" id="ARBA00006896"/>
    </source>
</evidence>
<dbReference type="eggNOG" id="COG1421">
    <property type="taxonomic scope" value="Bacteria"/>
</dbReference>
<evidence type="ECO:0000313" key="7">
    <source>
        <dbReference type="EMBL" id="AIS52888.1"/>
    </source>
</evidence>
<evidence type="ECO:0000256" key="4">
    <source>
        <dbReference type="ARBA" id="ARBA00022884"/>
    </source>
</evidence>
<dbReference type="Proteomes" id="UP000029669">
    <property type="component" value="Chromosome"/>
</dbReference>
<protein>
    <recommendedName>
        <fullName evidence="3">CRISPR system Cms protein Csm2</fullName>
    </recommendedName>
    <alternativeName>
        <fullName evidence="6">CRISPR type III A-associated protein Csm2</fullName>
    </alternativeName>
</protein>
<evidence type="ECO:0000256" key="5">
    <source>
        <dbReference type="ARBA" id="ARBA00023118"/>
    </source>
</evidence>
<comment type="similarity">
    <text evidence="2">Belongs to the CRISPR-associated Csm2 family.</text>
</comment>
<evidence type="ECO:0000313" key="8">
    <source>
        <dbReference type="Proteomes" id="UP000029669"/>
    </source>
</evidence>
<comment type="function">
    <text evidence="1">This subunit may be involved in monitoring complementarity of crRNA and target RNA.</text>
</comment>
<dbReference type="Pfam" id="PF03750">
    <property type="entry name" value="Csm2_III-A"/>
    <property type="match status" value="1"/>
</dbReference>